<dbReference type="PANTHER" id="PTHR43818:SF7">
    <property type="entry name" value="DEHYDROGENASE"/>
    <property type="match status" value="1"/>
</dbReference>
<dbReference type="SUPFAM" id="SSF51735">
    <property type="entry name" value="NAD(P)-binding Rossmann-fold domains"/>
    <property type="match status" value="1"/>
</dbReference>
<name>A0A2T6AUI8_9RHOB</name>
<organism evidence="2 3">
    <name type="scientific">Allosediminivita pacifica</name>
    <dbReference type="NCBI Taxonomy" id="1267769"/>
    <lineage>
        <taxon>Bacteria</taxon>
        <taxon>Pseudomonadati</taxon>
        <taxon>Pseudomonadota</taxon>
        <taxon>Alphaproteobacteria</taxon>
        <taxon>Rhodobacterales</taxon>
        <taxon>Paracoccaceae</taxon>
        <taxon>Allosediminivita</taxon>
    </lineage>
</organism>
<dbReference type="AlphaFoldDB" id="A0A2T6AUI8"/>
<proteinExistence type="predicted"/>
<accession>A0A2T6AUI8</accession>
<evidence type="ECO:0000259" key="1">
    <source>
        <dbReference type="Pfam" id="PF01408"/>
    </source>
</evidence>
<feature type="domain" description="Gfo/Idh/MocA-like oxidoreductase N-terminal" evidence="1">
    <location>
        <begin position="5"/>
        <end position="114"/>
    </location>
</feature>
<dbReference type="InterPro" id="IPR036291">
    <property type="entry name" value="NAD(P)-bd_dom_sf"/>
</dbReference>
<dbReference type="Gene3D" id="3.40.50.720">
    <property type="entry name" value="NAD(P)-binding Rossmann-like Domain"/>
    <property type="match status" value="1"/>
</dbReference>
<dbReference type="GO" id="GO:0000166">
    <property type="term" value="F:nucleotide binding"/>
    <property type="evidence" value="ECO:0007669"/>
    <property type="project" value="InterPro"/>
</dbReference>
<dbReference type="Gene3D" id="3.30.360.10">
    <property type="entry name" value="Dihydrodipicolinate Reductase, domain 2"/>
    <property type="match status" value="1"/>
</dbReference>
<dbReference type="PANTHER" id="PTHR43818">
    <property type="entry name" value="BCDNA.GH03377"/>
    <property type="match status" value="1"/>
</dbReference>
<dbReference type="Pfam" id="PF01408">
    <property type="entry name" value="GFO_IDH_MocA"/>
    <property type="match status" value="1"/>
</dbReference>
<dbReference type="Proteomes" id="UP000244069">
    <property type="component" value="Unassembled WGS sequence"/>
</dbReference>
<evidence type="ECO:0000313" key="3">
    <source>
        <dbReference type="Proteomes" id="UP000244069"/>
    </source>
</evidence>
<protein>
    <submittedName>
        <fullName evidence="2">D-galactose 1-dehydrogenase</fullName>
    </submittedName>
</protein>
<dbReference type="RefSeq" id="WP_244641067.1">
    <property type="nucleotide sequence ID" value="NZ_BMEZ01000014.1"/>
</dbReference>
<evidence type="ECO:0000313" key="2">
    <source>
        <dbReference type="EMBL" id="PTX47489.1"/>
    </source>
</evidence>
<gene>
    <name evidence="2" type="ORF">C8N44_112113</name>
</gene>
<comment type="caution">
    <text evidence="2">The sequence shown here is derived from an EMBL/GenBank/DDBJ whole genome shotgun (WGS) entry which is preliminary data.</text>
</comment>
<dbReference type="InterPro" id="IPR050463">
    <property type="entry name" value="Gfo/Idh/MocA_oxidrdct_glycsds"/>
</dbReference>
<dbReference type="InterPro" id="IPR000683">
    <property type="entry name" value="Gfo/Idh/MocA-like_OxRdtase_N"/>
</dbReference>
<sequence length="307" mass="33071">MTATKIAIMGVGKIARDQHIPAIAADPRFELAATVSRSGGLDGVENFATLSELIAARPDIPAVSLCMPPSVRYEAAAEAIAAGKQTMLEKPPGATVAEVLDLARMAEEAGVTLFATWHSRHAEGVAAAKAWLADKTITALRIDWKEDVRKWHPGQDWIWEPGNLGVFDPGINALSILTEIVQVPLHLTGAELSFPENRAAPIAADLTFAGPGFIAEAAFDWRQEGGEIWQIAVETTAGTLRLIEGGARLFLDDSEQTVHGRGEYPDLYHRFGDLIEGGARDVDATPLIHVADAFLLGRRLVVEPFNE</sequence>
<keyword evidence="3" id="KW-1185">Reference proteome</keyword>
<reference evidence="2 3" key="1">
    <citation type="submission" date="2018-04" db="EMBL/GenBank/DDBJ databases">
        <title>Genomic Encyclopedia of Archaeal and Bacterial Type Strains, Phase II (KMG-II): from individual species to whole genera.</title>
        <authorList>
            <person name="Goeker M."/>
        </authorList>
    </citation>
    <scope>NUCLEOTIDE SEQUENCE [LARGE SCALE GENOMIC DNA]</scope>
    <source>
        <strain evidence="2 3">DSM 29329</strain>
    </source>
</reference>
<dbReference type="EMBL" id="QBKN01000012">
    <property type="protein sequence ID" value="PTX47489.1"/>
    <property type="molecule type" value="Genomic_DNA"/>
</dbReference>